<accession>A0A974NMT4</accession>
<reference evidence="2 3" key="1">
    <citation type="submission" date="2021-01" db="EMBL/GenBank/DDBJ databases">
        <title>FDA dAtabase for Regulatory Grade micrObial Sequences (FDA-ARGOS): Supporting development and validation of Infectious Disease Dx tests.</title>
        <authorList>
            <person name="Nelson B."/>
            <person name="Plummer A."/>
            <person name="Tallon L."/>
            <person name="Sadzewicz L."/>
            <person name="Zhao X."/>
            <person name="Boylan J."/>
            <person name="Ott S."/>
            <person name="Bowen H."/>
            <person name="Vavikolanu K."/>
            <person name="Mehta A."/>
            <person name="Aluvathingal J."/>
            <person name="Nadendla S."/>
            <person name="Myers T."/>
            <person name="Yan Y."/>
            <person name="Sichtig H."/>
        </authorList>
    </citation>
    <scope>NUCLEOTIDE SEQUENCE [LARGE SCALE GENOMIC DNA]</scope>
    <source>
        <strain evidence="2 3">FDAARGOS_1161</strain>
    </source>
</reference>
<proteinExistence type="predicted"/>
<evidence type="ECO:0000259" key="1">
    <source>
        <dbReference type="Pfam" id="PF14526"/>
    </source>
</evidence>
<keyword evidence="3" id="KW-1185">Reference proteome</keyword>
<dbReference type="Proteomes" id="UP000595254">
    <property type="component" value="Chromosome"/>
</dbReference>
<dbReference type="Gene3D" id="3.20.80.10">
    <property type="entry name" value="Regulatory factor, effector binding domain"/>
    <property type="match status" value="1"/>
</dbReference>
<sequence>MRVLRTGNEYLRDIQKTAKTLNIRMKDIQQILHPENQIGAFIVEETCADQDEYYVCVQVEDFHQVPKDMITLTIPSQRYAVLIHEGLNNQIKKSYEIIHIWIENHGYKTLKNKWHLEWFTY</sequence>
<dbReference type="AlphaFoldDB" id="A0A974NMT4"/>
<dbReference type="Pfam" id="PF14526">
    <property type="entry name" value="Cass2"/>
    <property type="match status" value="1"/>
</dbReference>
<organism evidence="2 3">
    <name type="scientific">Peribacillus psychrosaccharolyticus</name>
    <name type="common">Bacillus psychrosaccharolyticus</name>
    <dbReference type="NCBI Taxonomy" id="1407"/>
    <lineage>
        <taxon>Bacteria</taxon>
        <taxon>Bacillati</taxon>
        <taxon>Bacillota</taxon>
        <taxon>Bacilli</taxon>
        <taxon>Bacillales</taxon>
        <taxon>Bacillaceae</taxon>
        <taxon>Peribacillus</taxon>
    </lineage>
</organism>
<feature type="domain" description="Integron-associated effector binding protein" evidence="1">
    <location>
        <begin position="7"/>
        <end position="117"/>
    </location>
</feature>
<dbReference type="InterPro" id="IPR011256">
    <property type="entry name" value="Reg_factor_effector_dom_sf"/>
</dbReference>
<evidence type="ECO:0000313" key="3">
    <source>
        <dbReference type="Proteomes" id="UP000595254"/>
    </source>
</evidence>
<dbReference type="SUPFAM" id="SSF55136">
    <property type="entry name" value="Probable bacterial effector-binding domain"/>
    <property type="match status" value="1"/>
</dbReference>
<gene>
    <name evidence="2" type="ORF">I6J18_00940</name>
</gene>
<protein>
    <submittedName>
        <fullName evidence="2">GyrI-like domain-containing protein</fullName>
    </submittedName>
</protein>
<name>A0A974NMT4_PERPY</name>
<evidence type="ECO:0000313" key="2">
    <source>
        <dbReference type="EMBL" id="QQT00547.1"/>
    </source>
</evidence>
<dbReference type="RefSeq" id="WP_201647798.1">
    <property type="nucleotide sequence ID" value="NZ_CP068053.1"/>
</dbReference>
<dbReference type="InterPro" id="IPR029441">
    <property type="entry name" value="Cass2"/>
</dbReference>
<dbReference type="KEGG" id="ppsr:I6J18_00940"/>
<dbReference type="EMBL" id="CP068053">
    <property type="protein sequence ID" value="QQT00547.1"/>
    <property type="molecule type" value="Genomic_DNA"/>
</dbReference>